<feature type="transmembrane region" description="Helical" evidence="5">
    <location>
        <begin position="354"/>
        <end position="372"/>
    </location>
</feature>
<gene>
    <name evidence="7" type="ORF">GCM10009550_15000</name>
</gene>
<feature type="transmembrane region" description="Helical" evidence="5">
    <location>
        <begin position="105"/>
        <end position="123"/>
    </location>
</feature>
<evidence type="ECO:0000259" key="6">
    <source>
        <dbReference type="PROSITE" id="PS50801"/>
    </source>
</evidence>
<dbReference type="EMBL" id="BAAAHH010000004">
    <property type="protein sequence ID" value="GAA0943191.1"/>
    <property type="molecule type" value="Genomic_DNA"/>
</dbReference>
<evidence type="ECO:0000256" key="1">
    <source>
        <dbReference type="ARBA" id="ARBA00004141"/>
    </source>
</evidence>
<feature type="transmembrane region" description="Helical" evidence="5">
    <location>
        <begin position="52"/>
        <end position="70"/>
    </location>
</feature>
<feature type="transmembrane region" description="Helical" evidence="5">
    <location>
        <begin position="26"/>
        <end position="46"/>
    </location>
</feature>
<evidence type="ECO:0000256" key="3">
    <source>
        <dbReference type="ARBA" id="ARBA00022989"/>
    </source>
</evidence>
<evidence type="ECO:0000256" key="4">
    <source>
        <dbReference type="ARBA" id="ARBA00023136"/>
    </source>
</evidence>
<dbReference type="PANTHER" id="PTHR11814">
    <property type="entry name" value="SULFATE TRANSPORTER"/>
    <property type="match status" value="1"/>
</dbReference>
<dbReference type="Pfam" id="PF01740">
    <property type="entry name" value="STAS"/>
    <property type="match status" value="1"/>
</dbReference>
<dbReference type="SUPFAM" id="SSF52091">
    <property type="entry name" value="SpoIIaa-like"/>
    <property type="match status" value="1"/>
</dbReference>
<feature type="transmembrane region" description="Helical" evidence="5">
    <location>
        <begin position="252"/>
        <end position="274"/>
    </location>
</feature>
<evidence type="ECO:0000256" key="5">
    <source>
        <dbReference type="SAM" id="Phobius"/>
    </source>
</evidence>
<feature type="transmembrane region" description="Helical" evidence="5">
    <location>
        <begin position="205"/>
        <end position="224"/>
    </location>
</feature>
<dbReference type="CDD" id="cd07042">
    <property type="entry name" value="STAS_SulP_like_sulfate_transporter"/>
    <property type="match status" value="1"/>
</dbReference>
<organism evidence="7 8">
    <name type="scientific">Actinocorallia libanotica</name>
    <dbReference type="NCBI Taxonomy" id="46162"/>
    <lineage>
        <taxon>Bacteria</taxon>
        <taxon>Bacillati</taxon>
        <taxon>Actinomycetota</taxon>
        <taxon>Actinomycetes</taxon>
        <taxon>Streptosporangiales</taxon>
        <taxon>Thermomonosporaceae</taxon>
        <taxon>Actinocorallia</taxon>
    </lineage>
</organism>
<dbReference type="InterPro" id="IPR036513">
    <property type="entry name" value="STAS_dom_sf"/>
</dbReference>
<feature type="transmembrane region" description="Helical" evidence="5">
    <location>
        <begin position="135"/>
        <end position="153"/>
    </location>
</feature>
<name>A0ABP4AY86_9ACTN</name>
<feature type="domain" description="STAS" evidence="6">
    <location>
        <begin position="444"/>
        <end position="550"/>
    </location>
</feature>
<sequence length="551" mass="57905">MTGGRVPPWVAGGLRGVTRAELPREVMAGVTLAALAIPLNIGYAQIAGLPPVAGLYAAILPIALFALLCSSRQLVASPDAPIAALIGSLLVAIVAEPGSPRYVELAYAQALVCAVVFLLFAVLRLGFLADFLSEPVLVGFIAGLAIEILTSQVEKILGIRVTAEAFFSELWEIVTKIPDARIWSVAVGVATMVMIVVLRRTAPALPGPLIALVLVTAVVAAASLDERGAAILGPVPSGLPVPHWPEVSLGQWAALVPGAIAICAVTLADGLLTARRYAEQHGYRLDADQELRAFGIANIGGGLTQSITLGSSASRTAAMDATGSRSQIPSLVCAAVVAVLLAFFSGLLKYLPNAALAGIVAVAVVKLIDVHALRRLWRLRRSEFWIAAVCMLGVPVLGSLSAVVIAFLLSAVEVVRRASRPGTATLQPGPHGRFVRGQAQEAAPGLVVYRFEAELFFANCNTFATRVEELATDRVRWLVLDAEAVTDIDTTGAQTLAETTGKLADRGITFAITRATRPLRDLLDHYGLGGLRHFDSNEAALSAYLAAEAHR</sequence>
<dbReference type="InterPro" id="IPR011547">
    <property type="entry name" value="SLC26A/SulP_dom"/>
</dbReference>
<feature type="transmembrane region" description="Helical" evidence="5">
    <location>
        <begin position="180"/>
        <end position="198"/>
    </location>
</feature>
<evidence type="ECO:0000313" key="7">
    <source>
        <dbReference type="EMBL" id="GAA0943191.1"/>
    </source>
</evidence>
<dbReference type="InterPro" id="IPR001902">
    <property type="entry name" value="SLC26A/SulP_fam"/>
</dbReference>
<keyword evidence="3 5" id="KW-1133">Transmembrane helix</keyword>
<comment type="subcellular location">
    <subcellularLocation>
        <location evidence="1">Membrane</location>
        <topology evidence="1">Multi-pass membrane protein</topology>
    </subcellularLocation>
</comment>
<dbReference type="Pfam" id="PF00916">
    <property type="entry name" value="Sulfate_transp"/>
    <property type="match status" value="1"/>
</dbReference>
<keyword evidence="2 5" id="KW-0812">Transmembrane</keyword>
<keyword evidence="8" id="KW-1185">Reference proteome</keyword>
<evidence type="ECO:0000256" key="2">
    <source>
        <dbReference type="ARBA" id="ARBA00022692"/>
    </source>
</evidence>
<dbReference type="Gene3D" id="3.30.750.24">
    <property type="entry name" value="STAS domain"/>
    <property type="match status" value="1"/>
</dbReference>
<dbReference type="RefSeq" id="WP_344238164.1">
    <property type="nucleotide sequence ID" value="NZ_BAAAHH010000004.1"/>
</dbReference>
<comment type="caution">
    <text evidence="7">The sequence shown here is derived from an EMBL/GenBank/DDBJ whole genome shotgun (WGS) entry which is preliminary data.</text>
</comment>
<feature type="transmembrane region" description="Helical" evidence="5">
    <location>
        <begin position="328"/>
        <end position="348"/>
    </location>
</feature>
<keyword evidence="4 5" id="KW-0472">Membrane</keyword>
<protein>
    <submittedName>
        <fullName evidence="7">SulP family inorganic anion transporter</fullName>
    </submittedName>
</protein>
<dbReference type="InterPro" id="IPR002645">
    <property type="entry name" value="STAS_dom"/>
</dbReference>
<feature type="transmembrane region" description="Helical" evidence="5">
    <location>
        <begin position="82"/>
        <end position="99"/>
    </location>
</feature>
<dbReference type="Proteomes" id="UP001500665">
    <property type="component" value="Unassembled WGS sequence"/>
</dbReference>
<dbReference type="PROSITE" id="PS50801">
    <property type="entry name" value="STAS"/>
    <property type="match status" value="1"/>
</dbReference>
<evidence type="ECO:0000313" key="8">
    <source>
        <dbReference type="Proteomes" id="UP001500665"/>
    </source>
</evidence>
<reference evidence="8" key="1">
    <citation type="journal article" date="2019" name="Int. J. Syst. Evol. Microbiol.">
        <title>The Global Catalogue of Microorganisms (GCM) 10K type strain sequencing project: providing services to taxonomists for standard genome sequencing and annotation.</title>
        <authorList>
            <consortium name="The Broad Institute Genomics Platform"/>
            <consortium name="The Broad Institute Genome Sequencing Center for Infectious Disease"/>
            <person name="Wu L."/>
            <person name="Ma J."/>
        </authorList>
    </citation>
    <scope>NUCLEOTIDE SEQUENCE [LARGE SCALE GENOMIC DNA]</scope>
    <source>
        <strain evidence="8">JCM 10696</strain>
    </source>
</reference>
<feature type="transmembrane region" description="Helical" evidence="5">
    <location>
        <begin position="384"/>
        <end position="409"/>
    </location>
</feature>
<accession>A0ABP4AY86</accession>
<proteinExistence type="predicted"/>